<evidence type="ECO:0000256" key="5">
    <source>
        <dbReference type="ARBA" id="ARBA00032897"/>
    </source>
</evidence>
<comment type="similarity">
    <text evidence="1">Belongs to the zeta toxin family.</text>
</comment>
<evidence type="ECO:0000313" key="8">
    <source>
        <dbReference type="EMBL" id="QPL05273.1"/>
    </source>
</evidence>
<evidence type="ECO:0000259" key="7">
    <source>
        <dbReference type="Pfam" id="PF06414"/>
    </source>
</evidence>
<keyword evidence="4" id="KW-0067">ATP-binding</keyword>
<dbReference type="EC" id="2.7.1.176" evidence="2"/>
<sequence>MDEATKRRAWNRACARLFGGCSPSSSQVLLSVGAQPGAGKTRAIGAALREFYPGESLVEVIGDDLRQFHPDYPVLSRSSDA</sequence>
<keyword evidence="3" id="KW-0547">Nucleotide-binding</keyword>
<gene>
    <name evidence="8" type="ORF">ID810_11235</name>
</gene>
<dbReference type="InterPro" id="IPR027417">
    <property type="entry name" value="P-loop_NTPase"/>
</dbReference>
<dbReference type="KEGG" id="arep:ID810_11235"/>
<dbReference type="EMBL" id="CP063989">
    <property type="protein sequence ID" value="QPL05273.1"/>
    <property type="molecule type" value="Genomic_DNA"/>
</dbReference>
<name>A0A7T0PW92_9ACTO</name>
<proteinExistence type="inferred from homology"/>
<evidence type="ECO:0000256" key="1">
    <source>
        <dbReference type="ARBA" id="ARBA00009104"/>
    </source>
</evidence>
<dbReference type="RefSeq" id="WP_166858386.1">
    <property type="nucleotide sequence ID" value="NZ_CP063989.1"/>
</dbReference>
<evidence type="ECO:0000256" key="2">
    <source>
        <dbReference type="ARBA" id="ARBA00011963"/>
    </source>
</evidence>
<dbReference type="Pfam" id="PF06414">
    <property type="entry name" value="Zeta_toxin"/>
    <property type="match status" value="1"/>
</dbReference>
<evidence type="ECO:0000256" key="3">
    <source>
        <dbReference type="ARBA" id="ARBA00022741"/>
    </source>
</evidence>
<evidence type="ECO:0000256" key="6">
    <source>
        <dbReference type="ARBA" id="ARBA00048178"/>
    </source>
</evidence>
<organism evidence="8 9">
    <name type="scientific">Actinomyces respiraculi</name>
    <dbReference type="NCBI Taxonomy" id="2744574"/>
    <lineage>
        <taxon>Bacteria</taxon>
        <taxon>Bacillati</taxon>
        <taxon>Actinomycetota</taxon>
        <taxon>Actinomycetes</taxon>
        <taxon>Actinomycetales</taxon>
        <taxon>Actinomycetaceae</taxon>
        <taxon>Actinomyces</taxon>
    </lineage>
</organism>
<accession>A0A7T0PW92</accession>
<dbReference type="GO" id="GO:0005524">
    <property type="term" value="F:ATP binding"/>
    <property type="evidence" value="ECO:0007669"/>
    <property type="project" value="UniProtKB-KW"/>
</dbReference>
<dbReference type="InterPro" id="IPR010488">
    <property type="entry name" value="Zeta_toxin_domain"/>
</dbReference>
<comment type="catalytic activity">
    <reaction evidence="6">
        <text>UDP-N-acetyl-alpha-D-glucosamine + ATP = UDP-N-acetyl-alpha-D-glucosamine 3'-phosphate + ADP + H(+)</text>
        <dbReference type="Rhea" id="RHEA:32671"/>
        <dbReference type="ChEBI" id="CHEBI:15378"/>
        <dbReference type="ChEBI" id="CHEBI:30616"/>
        <dbReference type="ChEBI" id="CHEBI:57705"/>
        <dbReference type="ChEBI" id="CHEBI:64353"/>
        <dbReference type="ChEBI" id="CHEBI:456216"/>
        <dbReference type="EC" id="2.7.1.176"/>
    </reaction>
</comment>
<evidence type="ECO:0000313" key="9">
    <source>
        <dbReference type="Proteomes" id="UP000594637"/>
    </source>
</evidence>
<reference evidence="8 9" key="1">
    <citation type="submission" date="2020-11" db="EMBL/GenBank/DDBJ databases">
        <title>Actinomyces sp. ZJ750.</title>
        <authorList>
            <person name="Zhou J."/>
        </authorList>
    </citation>
    <scope>NUCLEOTIDE SEQUENCE [LARGE SCALE GENOMIC DNA]</scope>
    <source>
        <strain evidence="8 9">ZJ750</strain>
    </source>
</reference>
<dbReference type="Gene3D" id="3.40.50.300">
    <property type="entry name" value="P-loop containing nucleotide triphosphate hydrolases"/>
    <property type="match status" value="1"/>
</dbReference>
<keyword evidence="9" id="KW-1185">Reference proteome</keyword>
<dbReference type="AlphaFoldDB" id="A0A7T0PW92"/>
<feature type="domain" description="Zeta toxin" evidence="7">
    <location>
        <begin position="24"/>
        <end position="77"/>
    </location>
</feature>
<evidence type="ECO:0000256" key="4">
    <source>
        <dbReference type="ARBA" id="ARBA00022840"/>
    </source>
</evidence>
<dbReference type="Proteomes" id="UP000594637">
    <property type="component" value="Chromosome"/>
</dbReference>
<protein>
    <recommendedName>
        <fullName evidence="5">UDP-N-acetylglucosamine kinase</fullName>
        <ecNumber evidence="2">2.7.1.176</ecNumber>
    </recommendedName>
    <alternativeName>
        <fullName evidence="5">UDP-N-acetylglucosamine kinase</fullName>
    </alternativeName>
</protein>
<dbReference type="GO" id="GO:0016301">
    <property type="term" value="F:kinase activity"/>
    <property type="evidence" value="ECO:0007669"/>
    <property type="project" value="InterPro"/>
</dbReference>